<comment type="caution">
    <text evidence="4">The sequence shown here is derived from an EMBL/GenBank/DDBJ whole genome shotgun (WGS) entry which is preliminary data.</text>
</comment>
<evidence type="ECO:0000313" key="4">
    <source>
        <dbReference type="EMBL" id="OAB78252.1"/>
    </source>
</evidence>
<dbReference type="InterPro" id="IPR036423">
    <property type="entry name" value="SOD-like_Cu/Zn_dom_sf"/>
</dbReference>
<evidence type="ECO:0000256" key="1">
    <source>
        <dbReference type="ARBA" id="ARBA00010457"/>
    </source>
</evidence>
<protein>
    <submittedName>
        <fullName evidence="4">Superoxide dismutase</fullName>
    </submittedName>
</protein>
<dbReference type="InterPro" id="IPR024134">
    <property type="entry name" value="SOD_Cu/Zn_/chaperone"/>
</dbReference>
<dbReference type="GO" id="GO:0005507">
    <property type="term" value="F:copper ion binding"/>
    <property type="evidence" value="ECO:0007669"/>
    <property type="project" value="InterPro"/>
</dbReference>
<reference evidence="4 5" key="1">
    <citation type="submission" date="2016-02" db="EMBL/GenBank/DDBJ databases">
        <title>Ulvibacter sp. LPB0005, isolated from Thais luteostoma.</title>
        <authorList>
            <person name="Shin S.-K."/>
            <person name="Yi H."/>
        </authorList>
    </citation>
    <scope>NUCLEOTIDE SEQUENCE [LARGE SCALE GENOMIC DNA]</scope>
    <source>
        <strain evidence="4 5">LPB0005</strain>
    </source>
</reference>
<dbReference type="CDD" id="cd00305">
    <property type="entry name" value="Cu-Zn_Superoxide_Dismutase"/>
    <property type="match status" value="1"/>
</dbReference>
<sequence length="201" mass="21338">MTRLGITLAALTFVAFVSCKNDKKNADKKEDMKEESMKEDMDAKKDDNMASNIKKVSFSLSSKSNSNATGKVVFSEKDGLVSFNANLKGLNPGTHAIHIHEKADCSAADGTSAGGHWNPTYVDHGKWGSSAYHKGDIGNFEADADGNGFVSMQTDEWCIGCDDPKKDVVGKSIIVHEGADDFTSQPSGAAGARVSCGGIIQ</sequence>
<dbReference type="Proteomes" id="UP000077013">
    <property type="component" value="Unassembled WGS sequence"/>
</dbReference>
<feature type="region of interest" description="Disordered" evidence="2">
    <location>
        <begin position="24"/>
        <end position="45"/>
    </location>
</feature>
<dbReference type="InterPro" id="IPR001424">
    <property type="entry name" value="SOD_Cu_Zn_dom"/>
</dbReference>
<organism evidence="4 5">
    <name type="scientific">Cochleicola gelatinilyticus</name>
    <dbReference type="NCBI Taxonomy" id="1763537"/>
    <lineage>
        <taxon>Bacteria</taxon>
        <taxon>Pseudomonadati</taxon>
        <taxon>Bacteroidota</taxon>
        <taxon>Flavobacteriia</taxon>
        <taxon>Flavobacteriales</taxon>
        <taxon>Flavobacteriaceae</taxon>
        <taxon>Cochleicola</taxon>
    </lineage>
</organism>
<keyword evidence="5" id="KW-1185">Reference proteome</keyword>
<dbReference type="SUPFAM" id="SSF49329">
    <property type="entry name" value="Cu,Zn superoxide dismutase-like"/>
    <property type="match status" value="1"/>
</dbReference>
<dbReference type="RefSeq" id="WP_068593082.1">
    <property type="nucleotide sequence ID" value="NZ_LRXL01000045.1"/>
</dbReference>
<dbReference type="EMBL" id="LRXL01000045">
    <property type="protein sequence ID" value="OAB78252.1"/>
    <property type="molecule type" value="Genomic_DNA"/>
</dbReference>
<dbReference type="Gene3D" id="2.60.40.200">
    <property type="entry name" value="Superoxide dismutase, copper/zinc binding domain"/>
    <property type="match status" value="1"/>
</dbReference>
<dbReference type="GO" id="GO:0006801">
    <property type="term" value="P:superoxide metabolic process"/>
    <property type="evidence" value="ECO:0007669"/>
    <property type="project" value="InterPro"/>
</dbReference>
<comment type="similarity">
    <text evidence="1">Belongs to the Cu-Zn superoxide dismutase family.</text>
</comment>
<evidence type="ECO:0000259" key="3">
    <source>
        <dbReference type="Pfam" id="PF00080"/>
    </source>
</evidence>
<dbReference type="Pfam" id="PF00080">
    <property type="entry name" value="Sod_Cu"/>
    <property type="match status" value="1"/>
</dbReference>
<dbReference type="OrthoDB" id="9792957at2"/>
<proteinExistence type="inferred from homology"/>
<name>A0A167H641_9FLAO</name>
<feature type="domain" description="Superoxide dismutase copper/zinc binding" evidence="3">
    <location>
        <begin position="69"/>
        <end position="199"/>
    </location>
</feature>
<dbReference type="PANTHER" id="PTHR10003">
    <property type="entry name" value="SUPEROXIDE DISMUTASE CU-ZN -RELATED"/>
    <property type="match status" value="1"/>
</dbReference>
<accession>A0A167H641</accession>
<evidence type="ECO:0000256" key="2">
    <source>
        <dbReference type="SAM" id="MobiDB-lite"/>
    </source>
</evidence>
<dbReference type="STRING" id="1763537.ULVI_12310"/>
<dbReference type="PROSITE" id="PS51257">
    <property type="entry name" value="PROKAR_LIPOPROTEIN"/>
    <property type="match status" value="1"/>
</dbReference>
<dbReference type="AlphaFoldDB" id="A0A167H641"/>
<evidence type="ECO:0000313" key="5">
    <source>
        <dbReference type="Proteomes" id="UP000077013"/>
    </source>
</evidence>
<gene>
    <name evidence="4" type="ORF">ULVI_12310</name>
</gene>